<comment type="subcellular location">
    <subcellularLocation>
        <location evidence="1">Endoplasmic reticulum membrane</location>
        <topology evidence="1">Multi-pass membrane protein</topology>
    </subcellularLocation>
</comment>
<keyword evidence="6" id="KW-0256">Endoplasmic reticulum</keyword>
<evidence type="ECO:0000256" key="5">
    <source>
        <dbReference type="ARBA" id="ARBA00022801"/>
    </source>
</evidence>
<sequence>MQPPIRNIRAESRDHENVRMEHENKAIFDCFLSVTTCFVLSVIYVSSLYVWNFQYDRNHPSTIKRRFFSVFVMMFVSPVFLYVALNKKSLEKASIWEIMGFKTQGLIQAFFIPWILTMVLFMGPLCMQLISGLLKVYTEPMYWITNAQNLIWLRNHVVAPLSEEFTFRSCMLPLLLQSFNPITAIFLCPLFFGVAHFHHMIERMRKGLDFKTAFLISCFHFTYTTIFGTYSAFLLWRTGHFMSTFIAHAFCNHMGVPDIQELLTYKGAQRIGIFAIFIAGILLWGCLLNPLTEPSIYENNMIWNSKV</sequence>
<dbReference type="EMBL" id="VTPC01004360">
    <property type="protein sequence ID" value="KAF2897267.1"/>
    <property type="molecule type" value="Genomic_DNA"/>
</dbReference>
<reference evidence="15" key="1">
    <citation type="submission" date="2019-08" db="EMBL/GenBank/DDBJ databases">
        <title>The genome of the North American firefly Photinus pyralis.</title>
        <authorList>
            <consortium name="Photinus pyralis genome working group"/>
            <person name="Fallon T.R."/>
            <person name="Sander Lower S.E."/>
            <person name="Weng J.-K."/>
        </authorList>
    </citation>
    <scope>NUCLEOTIDE SEQUENCE</scope>
    <source>
        <strain evidence="15">TRF0915ILg1</strain>
        <tissue evidence="15">Whole body</tissue>
    </source>
</reference>
<dbReference type="PANTHER" id="PTHR13046">
    <property type="entry name" value="PROTEASE U48 CAAX PRENYL PROTEASE RCE1"/>
    <property type="match status" value="1"/>
</dbReference>
<evidence type="ECO:0000256" key="4">
    <source>
        <dbReference type="ARBA" id="ARBA00022692"/>
    </source>
</evidence>
<gene>
    <name evidence="15" type="ORF">ILUMI_08907</name>
</gene>
<feature type="transmembrane region" description="Helical" evidence="13">
    <location>
        <begin position="213"/>
        <end position="236"/>
    </location>
</feature>
<accession>A0A8K0GCZ2</accession>
<feature type="domain" description="CAAX prenyl protease 2/Lysostaphin resistance protein A-like" evidence="14">
    <location>
        <begin position="149"/>
        <end position="254"/>
    </location>
</feature>
<keyword evidence="16" id="KW-1185">Reference proteome</keyword>
<keyword evidence="7 13" id="KW-1133">Transmembrane helix</keyword>
<keyword evidence="5" id="KW-0378">Hydrolase</keyword>
<comment type="similarity">
    <text evidence="2">Belongs to the peptidase U48 family.</text>
</comment>
<dbReference type="Proteomes" id="UP000801492">
    <property type="component" value="Unassembled WGS sequence"/>
</dbReference>
<dbReference type="PANTHER" id="PTHR13046:SF0">
    <property type="entry name" value="CAAX PRENYL PROTEASE 2"/>
    <property type="match status" value="1"/>
</dbReference>
<dbReference type="GO" id="GO:0005789">
    <property type="term" value="C:endoplasmic reticulum membrane"/>
    <property type="evidence" value="ECO:0007669"/>
    <property type="project" value="UniProtKB-SubCell"/>
</dbReference>
<comment type="caution">
    <text evidence="15">The sequence shown here is derived from an EMBL/GenBank/DDBJ whole genome shotgun (WGS) entry which is preliminary data.</text>
</comment>
<evidence type="ECO:0000256" key="1">
    <source>
        <dbReference type="ARBA" id="ARBA00004477"/>
    </source>
</evidence>
<evidence type="ECO:0000256" key="9">
    <source>
        <dbReference type="ARBA" id="ARBA00032607"/>
    </source>
</evidence>
<evidence type="ECO:0000256" key="11">
    <source>
        <dbReference type="ARBA" id="ARBA00049729"/>
    </source>
</evidence>
<feature type="transmembrane region" description="Helical" evidence="13">
    <location>
        <begin position="182"/>
        <end position="201"/>
    </location>
</feature>
<dbReference type="GO" id="GO:0071586">
    <property type="term" value="P:CAAX-box protein processing"/>
    <property type="evidence" value="ECO:0007669"/>
    <property type="project" value="InterPro"/>
</dbReference>
<dbReference type="OrthoDB" id="271604at2759"/>
<keyword evidence="4 13" id="KW-0812">Transmembrane</keyword>
<evidence type="ECO:0000256" key="10">
    <source>
        <dbReference type="ARBA" id="ARBA00047280"/>
    </source>
</evidence>
<evidence type="ECO:0000256" key="6">
    <source>
        <dbReference type="ARBA" id="ARBA00022824"/>
    </source>
</evidence>
<dbReference type="Pfam" id="PF02517">
    <property type="entry name" value="Rce1-like"/>
    <property type="match status" value="1"/>
</dbReference>
<keyword evidence="8 13" id="KW-0472">Membrane</keyword>
<feature type="transmembrane region" description="Helical" evidence="13">
    <location>
        <begin position="26"/>
        <end position="47"/>
    </location>
</feature>
<dbReference type="GO" id="GO:0004222">
    <property type="term" value="F:metalloendopeptidase activity"/>
    <property type="evidence" value="ECO:0007669"/>
    <property type="project" value="InterPro"/>
</dbReference>
<dbReference type="AlphaFoldDB" id="A0A8K0GCZ2"/>
<proteinExistence type="inferred from homology"/>
<feature type="transmembrane region" description="Helical" evidence="13">
    <location>
        <begin position="271"/>
        <end position="291"/>
    </location>
</feature>
<keyword evidence="3" id="KW-0645">Protease</keyword>
<evidence type="ECO:0000256" key="3">
    <source>
        <dbReference type="ARBA" id="ARBA00022670"/>
    </source>
</evidence>
<dbReference type="InterPro" id="IPR003675">
    <property type="entry name" value="Rce1/LyrA-like_dom"/>
</dbReference>
<dbReference type="EC" id="3.4.26.1" evidence="11"/>
<comment type="catalytic activity">
    <reaction evidence="10">
        <text>Hydrolyzes the peptide bond -P2-(S-farnesyl or geranylgeranyl)C-P1'-P2'-P3'-COOH where P1' and P2' are amino acids with aliphatic sidechains and P3' is any C-terminal residue.</text>
        <dbReference type="EC" id="3.4.26.1"/>
    </reaction>
</comment>
<dbReference type="InterPro" id="IPR039731">
    <property type="entry name" value="Rce1"/>
</dbReference>
<evidence type="ECO:0000313" key="16">
    <source>
        <dbReference type="Proteomes" id="UP000801492"/>
    </source>
</evidence>
<protein>
    <recommendedName>
        <fullName evidence="12">CAAX prenyl protease 2</fullName>
        <ecNumber evidence="11">3.4.26.1</ecNumber>
    </recommendedName>
    <alternativeName>
        <fullName evidence="9">Farnesylated proteins-converting enzyme 2</fullName>
    </alternativeName>
</protein>
<evidence type="ECO:0000313" key="15">
    <source>
        <dbReference type="EMBL" id="KAF2897267.1"/>
    </source>
</evidence>
<name>A0A8K0GCZ2_IGNLU</name>
<organism evidence="15 16">
    <name type="scientific">Ignelater luminosus</name>
    <name type="common">Cucubano</name>
    <name type="synonym">Pyrophorus luminosus</name>
    <dbReference type="NCBI Taxonomy" id="2038154"/>
    <lineage>
        <taxon>Eukaryota</taxon>
        <taxon>Metazoa</taxon>
        <taxon>Ecdysozoa</taxon>
        <taxon>Arthropoda</taxon>
        <taxon>Hexapoda</taxon>
        <taxon>Insecta</taxon>
        <taxon>Pterygota</taxon>
        <taxon>Neoptera</taxon>
        <taxon>Endopterygota</taxon>
        <taxon>Coleoptera</taxon>
        <taxon>Polyphaga</taxon>
        <taxon>Elateriformia</taxon>
        <taxon>Elateroidea</taxon>
        <taxon>Elateridae</taxon>
        <taxon>Agrypninae</taxon>
        <taxon>Pyrophorini</taxon>
        <taxon>Ignelater</taxon>
    </lineage>
</organism>
<evidence type="ECO:0000256" key="12">
    <source>
        <dbReference type="ARBA" id="ARBA00049763"/>
    </source>
</evidence>
<feature type="transmembrane region" description="Helical" evidence="13">
    <location>
        <begin position="106"/>
        <end position="130"/>
    </location>
</feature>
<evidence type="ECO:0000256" key="8">
    <source>
        <dbReference type="ARBA" id="ARBA00023136"/>
    </source>
</evidence>
<feature type="transmembrane region" description="Helical" evidence="13">
    <location>
        <begin position="67"/>
        <end position="85"/>
    </location>
</feature>
<evidence type="ECO:0000256" key="7">
    <source>
        <dbReference type="ARBA" id="ARBA00022989"/>
    </source>
</evidence>
<evidence type="ECO:0000256" key="2">
    <source>
        <dbReference type="ARBA" id="ARBA00006897"/>
    </source>
</evidence>
<evidence type="ECO:0000256" key="13">
    <source>
        <dbReference type="SAM" id="Phobius"/>
    </source>
</evidence>
<evidence type="ECO:0000259" key="14">
    <source>
        <dbReference type="Pfam" id="PF02517"/>
    </source>
</evidence>